<dbReference type="EC" id="2.4.1.17" evidence="7"/>
<dbReference type="PANTHER" id="PTHR48043">
    <property type="entry name" value="EG:EG0003.4 PROTEIN-RELATED"/>
    <property type="match status" value="1"/>
</dbReference>
<feature type="transmembrane region" description="Helical" evidence="7">
    <location>
        <begin position="149"/>
        <end position="170"/>
    </location>
</feature>
<dbReference type="Pfam" id="PF00201">
    <property type="entry name" value="UDPGT"/>
    <property type="match status" value="1"/>
</dbReference>
<dbReference type="Proteomes" id="UP000053660">
    <property type="component" value="Unassembled WGS sequence"/>
</dbReference>
<evidence type="ECO:0000256" key="2">
    <source>
        <dbReference type="ARBA" id="ARBA00022676"/>
    </source>
</evidence>
<dbReference type="GO" id="GO:0015020">
    <property type="term" value="F:glucuronosyltransferase activity"/>
    <property type="evidence" value="ECO:0007669"/>
    <property type="project" value="UniProtKB-EC"/>
</dbReference>
<evidence type="ECO:0000256" key="4">
    <source>
        <dbReference type="ARBA" id="ARBA00022729"/>
    </source>
</evidence>
<dbReference type="SUPFAM" id="SSF53756">
    <property type="entry name" value="UDP-Glycosyltransferase/glycogen phosphorylase"/>
    <property type="match status" value="1"/>
</dbReference>
<protein>
    <recommendedName>
        <fullName evidence="7">UDP-glucuronosyltransferase</fullName>
        <ecNumber evidence="7">2.4.1.17</ecNumber>
    </recommendedName>
</protein>
<comment type="similarity">
    <text evidence="1 6">Belongs to the UDP-glycosyltransferase family.</text>
</comment>
<proteinExistence type="inferred from homology"/>
<sequence length="194" mass="22049">MYGYNAILPENVHLFKWLPQSDVLRHSKTQAFITHGGYNSVQEAILTGTPLIAIPLFGDQPKNARLVEKHGMGLVLHKAEICNETITEALKKVTNSSRYQDNAKRLSKMIDRKPISATHLLVRWSEFVAEFQTLENLAPAGSKLNYFQYHSLDVIAFLLTVCALALLLIWKTFKFIFVRMCLLFFGHPSKSKVD</sequence>
<keyword evidence="7" id="KW-1133">Transmembrane helix</keyword>
<dbReference type="InterPro" id="IPR035595">
    <property type="entry name" value="UDP_glycos_trans_CS"/>
</dbReference>
<evidence type="ECO:0000256" key="7">
    <source>
        <dbReference type="RuleBase" id="RU362059"/>
    </source>
</evidence>
<dbReference type="InterPro" id="IPR050271">
    <property type="entry name" value="UDP-glycosyltransferase"/>
</dbReference>
<keyword evidence="7" id="KW-0472">Membrane</keyword>
<evidence type="ECO:0000256" key="6">
    <source>
        <dbReference type="RuleBase" id="RU003718"/>
    </source>
</evidence>
<evidence type="ECO:0000256" key="5">
    <source>
        <dbReference type="ARBA" id="ARBA00047475"/>
    </source>
</evidence>
<dbReference type="CDD" id="cd03784">
    <property type="entry name" value="GT1_Gtf-like"/>
    <property type="match status" value="1"/>
</dbReference>
<dbReference type="PROSITE" id="PS00375">
    <property type="entry name" value="UDPGT"/>
    <property type="match status" value="1"/>
</dbReference>
<keyword evidence="2 6" id="KW-0328">Glycosyltransferase</keyword>
<evidence type="ECO:0000313" key="8">
    <source>
        <dbReference type="EMBL" id="KHJ96612.1"/>
    </source>
</evidence>
<comment type="subcellular location">
    <subcellularLocation>
        <location evidence="7">Membrane</location>
        <topology evidence="7">Single-pass membrane protein</topology>
    </subcellularLocation>
</comment>
<evidence type="ECO:0000256" key="3">
    <source>
        <dbReference type="ARBA" id="ARBA00022679"/>
    </source>
</evidence>
<dbReference type="InterPro" id="IPR002213">
    <property type="entry name" value="UDP_glucos_trans"/>
</dbReference>
<dbReference type="EMBL" id="KN549624">
    <property type="protein sequence ID" value="KHJ96612.1"/>
    <property type="molecule type" value="Genomic_DNA"/>
</dbReference>
<dbReference type="AlphaFoldDB" id="A0A0B1TLD2"/>
<accession>A0A0B1TLD2</accession>
<comment type="catalytic activity">
    <reaction evidence="5 7">
        <text>glucuronate acceptor + UDP-alpha-D-glucuronate = acceptor beta-D-glucuronoside + UDP + H(+)</text>
        <dbReference type="Rhea" id="RHEA:21032"/>
        <dbReference type="ChEBI" id="CHEBI:15378"/>
        <dbReference type="ChEBI" id="CHEBI:58052"/>
        <dbReference type="ChEBI" id="CHEBI:58223"/>
        <dbReference type="ChEBI" id="CHEBI:132367"/>
        <dbReference type="ChEBI" id="CHEBI:132368"/>
        <dbReference type="EC" id="2.4.1.17"/>
    </reaction>
</comment>
<keyword evidence="3 6" id="KW-0808">Transferase</keyword>
<organism evidence="8 9">
    <name type="scientific">Oesophagostomum dentatum</name>
    <name type="common">Nodular worm</name>
    <dbReference type="NCBI Taxonomy" id="61180"/>
    <lineage>
        <taxon>Eukaryota</taxon>
        <taxon>Metazoa</taxon>
        <taxon>Ecdysozoa</taxon>
        <taxon>Nematoda</taxon>
        <taxon>Chromadorea</taxon>
        <taxon>Rhabditida</taxon>
        <taxon>Rhabditina</taxon>
        <taxon>Rhabditomorpha</taxon>
        <taxon>Strongyloidea</taxon>
        <taxon>Strongylidae</taxon>
        <taxon>Oesophagostomum</taxon>
    </lineage>
</organism>
<evidence type="ECO:0000256" key="1">
    <source>
        <dbReference type="ARBA" id="ARBA00009995"/>
    </source>
</evidence>
<keyword evidence="4" id="KW-0732">Signal</keyword>
<reference evidence="8 9" key="1">
    <citation type="submission" date="2014-03" db="EMBL/GenBank/DDBJ databases">
        <title>Draft genome of the hookworm Oesophagostomum dentatum.</title>
        <authorList>
            <person name="Mitreva M."/>
        </authorList>
    </citation>
    <scope>NUCLEOTIDE SEQUENCE [LARGE SCALE GENOMIC DNA]</scope>
    <source>
        <strain evidence="8 9">OD-Hann</strain>
    </source>
</reference>
<dbReference type="PANTHER" id="PTHR48043:SF145">
    <property type="entry name" value="FI06409P-RELATED"/>
    <property type="match status" value="1"/>
</dbReference>
<keyword evidence="7" id="KW-0812">Transmembrane</keyword>
<evidence type="ECO:0000313" key="9">
    <source>
        <dbReference type="Proteomes" id="UP000053660"/>
    </source>
</evidence>
<dbReference type="Gene3D" id="3.40.50.2000">
    <property type="entry name" value="Glycogen Phosphorylase B"/>
    <property type="match status" value="1"/>
</dbReference>
<keyword evidence="9" id="KW-1185">Reference proteome</keyword>
<dbReference type="OrthoDB" id="5835829at2759"/>
<gene>
    <name evidence="8" type="ORF">OESDEN_03422</name>
</gene>
<dbReference type="GO" id="GO:0016020">
    <property type="term" value="C:membrane"/>
    <property type="evidence" value="ECO:0007669"/>
    <property type="project" value="UniProtKB-SubCell"/>
</dbReference>
<dbReference type="FunFam" id="3.40.50.2000:FF:000021">
    <property type="entry name" value="UDP-glucuronosyltransferase"/>
    <property type="match status" value="1"/>
</dbReference>
<name>A0A0B1TLD2_OESDE</name>